<protein>
    <submittedName>
        <fullName evidence="8">RagB/SusD family nutrient uptake outer membrane protein</fullName>
    </submittedName>
</protein>
<evidence type="ECO:0000256" key="4">
    <source>
        <dbReference type="ARBA" id="ARBA00023136"/>
    </source>
</evidence>
<dbReference type="AlphaFoldDB" id="A0AAJ5WWZ9"/>
<evidence type="ECO:0000256" key="2">
    <source>
        <dbReference type="ARBA" id="ARBA00006275"/>
    </source>
</evidence>
<keyword evidence="4" id="KW-0472">Membrane</keyword>
<name>A0AAJ5WWZ9_9BACT</name>
<evidence type="ECO:0000313" key="8">
    <source>
        <dbReference type="EMBL" id="WEK37142.1"/>
    </source>
</evidence>
<evidence type="ECO:0000259" key="7">
    <source>
        <dbReference type="Pfam" id="PF14322"/>
    </source>
</evidence>
<dbReference type="GO" id="GO:0009279">
    <property type="term" value="C:cell outer membrane"/>
    <property type="evidence" value="ECO:0007669"/>
    <property type="project" value="UniProtKB-SubCell"/>
</dbReference>
<organism evidence="8 9">
    <name type="scientific">Candidatus Pseudobacter hemicellulosilyticus</name>
    <dbReference type="NCBI Taxonomy" id="3121375"/>
    <lineage>
        <taxon>Bacteria</taxon>
        <taxon>Pseudomonadati</taxon>
        <taxon>Bacteroidota</taxon>
        <taxon>Chitinophagia</taxon>
        <taxon>Chitinophagales</taxon>
        <taxon>Chitinophagaceae</taxon>
        <taxon>Pseudobacter</taxon>
    </lineage>
</organism>
<dbReference type="EMBL" id="CP119311">
    <property type="protein sequence ID" value="WEK37142.1"/>
    <property type="molecule type" value="Genomic_DNA"/>
</dbReference>
<dbReference type="SUPFAM" id="SSF48452">
    <property type="entry name" value="TPR-like"/>
    <property type="match status" value="1"/>
</dbReference>
<feature type="domain" description="RagB/SusD" evidence="6">
    <location>
        <begin position="336"/>
        <end position="458"/>
    </location>
</feature>
<dbReference type="InterPro" id="IPR011990">
    <property type="entry name" value="TPR-like_helical_dom_sf"/>
</dbReference>
<dbReference type="CDD" id="cd08977">
    <property type="entry name" value="SusD"/>
    <property type="match status" value="1"/>
</dbReference>
<evidence type="ECO:0000256" key="1">
    <source>
        <dbReference type="ARBA" id="ARBA00004442"/>
    </source>
</evidence>
<feature type="domain" description="SusD-like N-terminal" evidence="7">
    <location>
        <begin position="22"/>
        <end position="214"/>
    </location>
</feature>
<comment type="subcellular location">
    <subcellularLocation>
        <location evidence="1">Cell outer membrane</location>
    </subcellularLocation>
</comment>
<evidence type="ECO:0000256" key="5">
    <source>
        <dbReference type="ARBA" id="ARBA00023237"/>
    </source>
</evidence>
<dbReference type="PROSITE" id="PS51257">
    <property type="entry name" value="PROKAR_LIPOPROTEIN"/>
    <property type="match status" value="1"/>
</dbReference>
<evidence type="ECO:0000256" key="3">
    <source>
        <dbReference type="ARBA" id="ARBA00022729"/>
    </source>
</evidence>
<gene>
    <name evidence="8" type="ORF">P0Y53_06485</name>
</gene>
<dbReference type="Pfam" id="PF14322">
    <property type="entry name" value="SusD-like_3"/>
    <property type="match status" value="1"/>
</dbReference>
<comment type="similarity">
    <text evidence="2">Belongs to the SusD family.</text>
</comment>
<dbReference type="Proteomes" id="UP001220610">
    <property type="component" value="Chromosome"/>
</dbReference>
<reference evidence="8" key="1">
    <citation type="submission" date="2023-03" db="EMBL/GenBank/DDBJ databases">
        <title>Andean soil-derived lignocellulolytic bacterial consortium as a source of novel taxa and putative plastic-active enzymes.</title>
        <authorList>
            <person name="Diaz-Garcia L."/>
            <person name="Chuvochina M."/>
            <person name="Feuerriegel G."/>
            <person name="Bunk B."/>
            <person name="Sproer C."/>
            <person name="Streit W.R."/>
            <person name="Rodriguez L.M."/>
            <person name="Overmann J."/>
            <person name="Jimenez D.J."/>
        </authorList>
    </citation>
    <scope>NUCLEOTIDE SEQUENCE</scope>
    <source>
        <strain evidence="8">MAG 7</strain>
    </source>
</reference>
<evidence type="ECO:0000313" key="9">
    <source>
        <dbReference type="Proteomes" id="UP001220610"/>
    </source>
</evidence>
<dbReference type="Pfam" id="PF07980">
    <property type="entry name" value="SusD_RagB"/>
    <property type="match status" value="1"/>
</dbReference>
<keyword evidence="5" id="KW-0998">Cell outer membrane</keyword>
<sequence length="459" mass="52029">MKRITLYTCMTVLFLGQSCTKDFLDREPISDALPTELNAESLLTGAYNGLYDEYYTSDFMAGSDVRSDNAYAGGDNPNIFQIEQFKENAVNQVVQRDWEYLYKNIKNVNVILNYVPDMEDSRLSAERKDEILGEAATLRAWHYFNLVRLWGSVPIVIKAPDNVASTFESKKPVEEVYQQIIADLEYALPKVRTEVPDKGVVSKGVVNALLAKVYAQKPNPDWAKVNTYCDAVTALGYNLAGDYAALFQVSGENSVEAIWETQFDGVQHENWIVGMMTPWMWGDWKKFYIPTHDLANAFDAAGDAVRKVVSIKRENTSWTDDFWPQPVALVSKYPEAKVNTHRLRYADILLLKAEALVEANQLDDALEIINERIRQRVGLGPRTAADQAAARQVVWQERRLELAFEGHRWYDLLRTGTAVATMNAQKDGDGNLLGYAVTENKLYFPIPQNEVDRNPNINK</sequence>
<dbReference type="InterPro" id="IPR012944">
    <property type="entry name" value="SusD_RagB_dom"/>
</dbReference>
<proteinExistence type="inferred from homology"/>
<keyword evidence="3" id="KW-0732">Signal</keyword>
<dbReference type="InterPro" id="IPR033985">
    <property type="entry name" value="SusD-like_N"/>
</dbReference>
<accession>A0AAJ5WWZ9</accession>
<dbReference type="Gene3D" id="1.25.40.390">
    <property type="match status" value="1"/>
</dbReference>
<evidence type="ECO:0000259" key="6">
    <source>
        <dbReference type="Pfam" id="PF07980"/>
    </source>
</evidence>